<dbReference type="InterPro" id="IPR018997">
    <property type="entry name" value="PUB_domain"/>
</dbReference>
<dbReference type="EMBL" id="JALJOV010000473">
    <property type="protein sequence ID" value="KAK9863428.1"/>
    <property type="molecule type" value="Genomic_DNA"/>
</dbReference>
<dbReference type="SUPFAM" id="SSF143503">
    <property type="entry name" value="PUG domain-like"/>
    <property type="match status" value="1"/>
</dbReference>
<accession>A0AAW1T3Z5</accession>
<dbReference type="PROSITE" id="PS51397">
    <property type="entry name" value="WLM"/>
    <property type="match status" value="1"/>
</dbReference>
<name>A0AAW1T3Z5_9CHLO</name>
<keyword evidence="3" id="KW-1185">Reference proteome</keyword>
<proteinExistence type="predicted"/>
<sequence>MKLLIPGRTGFLQLDSFSHLTLEQAGIPLGSKVMMTGSSAEEVASIVNAQDLPGLAPMDHDILRAQERATPAQASLALPAGPYTFGRYESLQQPGLSPPPSAALKLLHRLAADPGIVAIMRKHRWEVGLLSEMPPEGKVGVSAMCILGYNVNAGQEISLRLRTDDLKGFRRYDRIRETLCHELAHMVHSEHDAHFKALNSQLLRESAALDWTQGGQAGSEALATLATILQNVLDHPGEDKYQHIRLSNPAFMRRAGRFPASLQLLNIAGFNAVAQELRLQRNDPGLVWLSLAALKSTQAASFQTACGTFDHQVIVK</sequence>
<dbReference type="Pfam" id="PF08325">
    <property type="entry name" value="WLM"/>
    <property type="match status" value="1"/>
</dbReference>
<dbReference type="Proteomes" id="UP001485043">
    <property type="component" value="Unassembled WGS sequence"/>
</dbReference>
<dbReference type="InterPro" id="IPR013536">
    <property type="entry name" value="WLM_dom"/>
</dbReference>
<reference evidence="2 3" key="1">
    <citation type="journal article" date="2024" name="Nat. Commun.">
        <title>Phylogenomics reveals the evolutionary origins of lichenization in chlorophyte algae.</title>
        <authorList>
            <person name="Puginier C."/>
            <person name="Libourel C."/>
            <person name="Otte J."/>
            <person name="Skaloud P."/>
            <person name="Haon M."/>
            <person name="Grisel S."/>
            <person name="Petersen M."/>
            <person name="Berrin J.G."/>
            <person name="Delaux P.M."/>
            <person name="Dal Grande F."/>
            <person name="Keller J."/>
        </authorList>
    </citation>
    <scope>NUCLEOTIDE SEQUENCE [LARGE SCALE GENOMIC DNA]</scope>
    <source>
        <strain evidence="2 3">SAG 2523</strain>
    </source>
</reference>
<organism evidence="2 3">
    <name type="scientific">Apatococcus fuscideae</name>
    <dbReference type="NCBI Taxonomy" id="2026836"/>
    <lineage>
        <taxon>Eukaryota</taxon>
        <taxon>Viridiplantae</taxon>
        <taxon>Chlorophyta</taxon>
        <taxon>core chlorophytes</taxon>
        <taxon>Trebouxiophyceae</taxon>
        <taxon>Chlorellales</taxon>
        <taxon>Chlorellaceae</taxon>
        <taxon>Apatococcus</taxon>
    </lineage>
</organism>
<evidence type="ECO:0000259" key="1">
    <source>
        <dbReference type="PROSITE" id="PS51397"/>
    </source>
</evidence>
<dbReference type="PANTHER" id="PTHR47796">
    <property type="entry name" value="ZINC METALLOPROTEINASE-LIKE PROTEIN"/>
    <property type="match status" value="1"/>
</dbReference>
<feature type="domain" description="WLM" evidence="1">
    <location>
        <begin position="79"/>
        <end position="256"/>
    </location>
</feature>
<dbReference type="Gene3D" id="1.20.58.2190">
    <property type="match status" value="1"/>
</dbReference>
<dbReference type="Pfam" id="PF09409">
    <property type="entry name" value="PUB"/>
    <property type="match status" value="1"/>
</dbReference>
<dbReference type="SMART" id="SM00580">
    <property type="entry name" value="PUG"/>
    <property type="match status" value="1"/>
</dbReference>
<dbReference type="AlphaFoldDB" id="A0AAW1T3Z5"/>
<evidence type="ECO:0000313" key="3">
    <source>
        <dbReference type="Proteomes" id="UP001485043"/>
    </source>
</evidence>
<dbReference type="PANTHER" id="PTHR47796:SF1">
    <property type="entry name" value="OS08G0500800 PROTEIN"/>
    <property type="match status" value="1"/>
</dbReference>
<dbReference type="InterPro" id="IPR036339">
    <property type="entry name" value="PUB-like_dom_sf"/>
</dbReference>
<gene>
    <name evidence="2" type="ORF">WJX84_003626</name>
</gene>
<evidence type="ECO:0000313" key="2">
    <source>
        <dbReference type="EMBL" id="KAK9863428.1"/>
    </source>
</evidence>
<protein>
    <recommendedName>
        <fullName evidence="1">WLM domain-containing protein</fullName>
    </recommendedName>
</protein>
<comment type="caution">
    <text evidence="2">The sequence shown here is derived from an EMBL/GenBank/DDBJ whole genome shotgun (WGS) entry which is preliminary data.</text>
</comment>